<dbReference type="SUPFAM" id="SSF52540">
    <property type="entry name" value="P-loop containing nucleoside triphosphate hydrolases"/>
    <property type="match status" value="1"/>
</dbReference>
<dbReference type="RefSeq" id="WP_231812266.1">
    <property type="nucleotide sequence ID" value="NZ_JAJOZR010000002.1"/>
</dbReference>
<dbReference type="NCBIfam" id="TIGR01189">
    <property type="entry name" value="ccmA"/>
    <property type="match status" value="1"/>
</dbReference>
<evidence type="ECO:0000256" key="3">
    <source>
        <dbReference type="ARBA" id="ARBA00022741"/>
    </source>
</evidence>
<name>A0A9X1NQ70_9HYPH</name>
<gene>
    <name evidence="9" type="primary">ccmA</name>
    <name evidence="9" type="ORF">LRX75_04515</name>
</gene>
<evidence type="ECO:0000256" key="5">
    <source>
        <dbReference type="ARBA" id="ARBA00022840"/>
    </source>
</evidence>
<dbReference type="InterPro" id="IPR017871">
    <property type="entry name" value="ABC_transporter-like_CS"/>
</dbReference>
<dbReference type="PANTHER" id="PTHR43499">
    <property type="entry name" value="ABC TRANSPORTER I FAMILY MEMBER 1"/>
    <property type="match status" value="1"/>
</dbReference>
<evidence type="ECO:0000259" key="8">
    <source>
        <dbReference type="PROSITE" id="PS50893"/>
    </source>
</evidence>
<sequence length="212" mass="22153">MPFRLRVDGLGASRGEDPIFRAICLVLDAGGALLVTGRNGTGKSTFLRTLAGLHPADSGTILLEGIADPTAPVRESLHYLGHRNAMKRDLTVAENLVFWARFSGRPGETDPTVPPDAALATVGLGGLGHLPFGYLSAGQQRRAALARLLVAHRPVWLMDEPTAALDTASERMVEALIAGHRAAGGIVIAATHQALDVPGAQTLTMSGFAVPA</sequence>
<accession>A0A9X1NQ70</accession>
<dbReference type="EMBL" id="JAJOZR010000002">
    <property type="protein sequence ID" value="MCD7108305.1"/>
    <property type="molecule type" value="Genomic_DNA"/>
</dbReference>
<organism evidence="9 10">
    <name type="scientific">Rhizobium quercicola</name>
    <dbReference type="NCBI Taxonomy" id="2901226"/>
    <lineage>
        <taxon>Bacteria</taxon>
        <taxon>Pseudomonadati</taxon>
        <taxon>Pseudomonadota</taxon>
        <taxon>Alphaproteobacteria</taxon>
        <taxon>Hyphomicrobiales</taxon>
        <taxon>Rhizobiaceae</taxon>
        <taxon>Rhizobium/Agrobacterium group</taxon>
        <taxon>Rhizobium</taxon>
    </lineage>
</organism>
<keyword evidence="3" id="KW-0547">Nucleotide-binding</keyword>
<dbReference type="GO" id="GO:0016887">
    <property type="term" value="F:ATP hydrolysis activity"/>
    <property type="evidence" value="ECO:0007669"/>
    <property type="project" value="InterPro"/>
</dbReference>
<keyword evidence="5 9" id="KW-0067">ATP-binding</keyword>
<protein>
    <submittedName>
        <fullName evidence="9">Heme ABC exporter ATP-binding protein CcmA</fullName>
    </submittedName>
</protein>
<feature type="domain" description="ABC transporter" evidence="8">
    <location>
        <begin position="5"/>
        <end position="207"/>
    </location>
</feature>
<dbReference type="SMART" id="SM00382">
    <property type="entry name" value="AAA"/>
    <property type="match status" value="1"/>
</dbReference>
<evidence type="ECO:0000256" key="1">
    <source>
        <dbReference type="ARBA" id="ARBA00005417"/>
    </source>
</evidence>
<dbReference type="InterPro" id="IPR005895">
    <property type="entry name" value="ABC_transptr_haem_export_CcmA"/>
</dbReference>
<keyword evidence="6" id="KW-1278">Translocase</keyword>
<proteinExistence type="inferred from homology"/>
<evidence type="ECO:0000256" key="7">
    <source>
        <dbReference type="ARBA" id="ARBA00023136"/>
    </source>
</evidence>
<dbReference type="PROSITE" id="PS00211">
    <property type="entry name" value="ABC_TRANSPORTER_1"/>
    <property type="match status" value="1"/>
</dbReference>
<dbReference type="PANTHER" id="PTHR43499:SF1">
    <property type="entry name" value="ABC TRANSPORTER I FAMILY MEMBER 1"/>
    <property type="match status" value="1"/>
</dbReference>
<dbReference type="InterPro" id="IPR027417">
    <property type="entry name" value="P-loop_NTPase"/>
</dbReference>
<dbReference type="PROSITE" id="PS50893">
    <property type="entry name" value="ABC_TRANSPORTER_2"/>
    <property type="match status" value="1"/>
</dbReference>
<keyword evidence="4" id="KW-0201">Cytochrome c-type biogenesis</keyword>
<evidence type="ECO:0000313" key="10">
    <source>
        <dbReference type="Proteomes" id="UP001139089"/>
    </source>
</evidence>
<evidence type="ECO:0000256" key="4">
    <source>
        <dbReference type="ARBA" id="ARBA00022748"/>
    </source>
</evidence>
<dbReference type="InterPro" id="IPR003439">
    <property type="entry name" value="ABC_transporter-like_ATP-bd"/>
</dbReference>
<dbReference type="InterPro" id="IPR003593">
    <property type="entry name" value="AAA+_ATPase"/>
</dbReference>
<comment type="similarity">
    <text evidence="1">Belongs to the ABC transporter superfamily.</text>
</comment>
<dbReference type="Pfam" id="PF00005">
    <property type="entry name" value="ABC_tran"/>
    <property type="match status" value="1"/>
</dbReference>
<evidence type="ECO:0000256" key="6">
    <source>
        <dbReference type="ARBA" id="ARBA00022967"/>
    </source>
</evidence>
<dbReference type="AlphaFoldDB" id="A0A9X1NQ70"/>
<keyword evidence="10" id="KW-1185">Reference proteome</keyword>
<comment type="caution">
    <text evidence="9">The sequence shown here is derived from an EMBL/GenBank/DDBJ whole genome shotgun (WGS) entry which is preliminary data.</text>
</comment>
<dbReference type="GO" id="GO:0022857">
    <property type="term" value="F:transmembrane transporter activity"/>
    <property type="evidence" value="ECO:0007669"/>
    <property type="project" value="InterPro"/>
</dbReference>
<dbReference type="GO" id="GO:0017004">
    <property type="term" value="P:cytochrome complex assembly"/>
    <property type="evidence" value="ECO:0007669"/>
    <property type="project" value="UniProtKB-KW"/>
</dbReference>
<evidence type="ECO:0000256" key="2">
    <source>
        <dbReference type="ARBA" id="ARBA00022448"/>
    </source>
</evidence>
<dbReference type="Gene3D" id="3.40.50.300">
    <property type="entry name" value="P-loop containing nucleotide triphosphate hydrolases"/>
    <property type="match status" value="1"/>
</dbReference>
<reference evidence="9" key="1">
    <citation type="submission" date="2021-12" db="EMBL/GenBank/DDBJ databases">
        <authorList>
            <person name="Li Y."/>
        </authorList>
    </citation>
    <scope>NUCLEOTIDE SEQUENCE</scope>
    <source>
        <strain evidence="9">DKSPLA3</strain>
    </source>
</reference>
<dbReference type="GO" id="GO:0005524">
    <property type="term" value="F:ATP binding"/>
    <property type="evidence" value="ECO:0007669"/>
    <property type="project" value="UniProtKB-KW"/>
</dbReference>
<keyword evidence="2" id="KW-0813">Transport</keyword>
<keyword evidence="7" id="KW-0472">Membrane</keyword>
<dbReference type="Proteomes" id="UP001139089">
    <property type="component" value="Unassembled WGS sequence"/>
</dbReference>
<evidence type="ECO:0000313" key="9">
    <source>
        <dbReference type="EMBL" id="MCD7108305.1"/>
    </source>
</evidence>